<evidence type="ECO:0000313" key="4">
    <source>
        <dbReference type="Proteomes" id="UP000581206"/>
    </source>
</evidence>
<evidence type="ECO:0000256" key="2">
    <source>
        <dbReference type="SAM" id="SignalP"/>
    </source>
</evidence>
<keyword evidence="2" id="KW-0732">Signal</keyword>
<evidence type="ECO:0008006" key="5">
    <source>
        <dbReference type="Google" id="ProtNLM"/>
    </source>
</evidence>
<dbReference type="PROSITE" id="PS51257">
    <property type="entry name" value="PROKAR_LIPOPROTEIN"/>
    <property type="match status" value="1"/>
</dbReference>
<evidence type="ECO:0000313" key="3">
    <source>
        <dbReference type="EMBL" id="NKY22647.1"/>
    </source>
</evidence>
<feature type="signal peptide" evidence="2">
    <location>
        <begin position="1"/>
        <end position="31"/>
    </location>
</feature>
<dbReference type="AlphaFoldDB" id="A0A7X6KUP9"/>
<name>A0A7X6KUP9_9CELL</name>
<evidence type="ECO:0000256" key="1">
    <source>
        <dbReference type="SAM" id="MobiDB-lite"/>
    </source>
</evidence>
<protein>
    <recommendedName>
        <fullName evidence="5">Lipoprotein</fullName>
    </recommendedName>
</protein>
<gene>
    <name evidence="3" type="ORF">HGA03_08205</name>
</gene>
<accession>A0A7X6KUP9</accession>
<comment type="caution">
    <text evidence="3">The sequence shown here is derived from an EMBL/GenBank/DDBJ whole genome shotgun (WGS) entry which is preliminary data.</text>
</comment>
<proteinExistence type="predicted"/>
<reference evidence="3 4" key="1">
    <citation type="submission" date="2020-04" db="EMBL/GenBank/DDBJ databases">
        <title>MicrobeNet Type strains.</title>
        <authorList>
            <person name="Nicholson A.C."/>
        </authorList>
    </citation>
    <scope>NUCLEOTIDE SEQUENCE [LARGE SCALE GENOMIC DNA]</scope>
    <source>
        <strain evidence="3 4">ATCC BAA-788</strain>
    </source>
</reference>
<keyword evidence="4" id="KW-1185">Reference proteome</keyword>
<dbReference type="EMBL" id="JAAXOX010000003">
    <property type="protein sequence ID" value="NKY22647.1"/>
    <property type="molecule type" value="Genomic_DNA"/>
</dbReference>
<dbReference type="Proteomes" id="UP000581206">
    <property type="component" value="Unassembled WGS sequence"/>
</dbReference>
<organism evidence="3 4">
    <name type="scientific">Cellulomonas denverensis</name>
    <dbReference type="NCBI Taxonomy" id="264297"/>
    <lineage>
        <taxon>Bacteria</taxon>
        <taxon>Bacillati</taxon>
        <taxon>Actinomycetota</taxon>
        <taxon>Actinomycetes</taxon>
        <taxon>Micrococcales</taxon>
        <taxon>Cellulomonadaceae</taxon>
        <taxon>Cellulomonas</taxon>
    </lineage>
</organism>
<feature type="chain" id="PRO_5031308212" description="Lipoprotein" evidence="2">
    <location>
        <begin position="32"/>
        <end position="239"/>
    </location>
</feature>
<feature type="region of interest" description="Disordered" evidence="1">
    <location>
        <begin position="30"/>
        <end position="55"/>
    </location>
</feature>
<dbReference type="RefSeq" id="WP_168629763.1">
    <property type="nucleotide sequence ID" value="NZ_BONL01000004.1"/>
</dbReference>
<sequence>MTPRRLRRGAALPASLAVLALLAACGGPTAAAPQQGEPFSPLMPSQGRGDLPAPDADLGTVAPGRSATATLSGTASVGFEAPGETALVAALDCSACTGPVEVTSPGAGTTWGTAAAPLTGQFLVDLSNAVVPDRVQVSADGDWTLTLSSPEDLPESGGPQSGTGPVVLRMADEGKHVRVEATSAGTGDDIHGRLVSAVGDDPMSLAVGADAELDQVYPVPMPGLVALDTDGSWTVTVTP</sequence>